<evidence type="ECO:0000313" key="3">
    <source>
        <dbReference type="EMBL" id="EJW91246.1"/>
    </source>
</evidence>
<keyword evidence="2" id="KW-0472">Membrane</keyword>
<gene>
    <name evidence="3" type="ORF">EVA_20647</name>
</gene>
<dbReference type="EMBL" id="AMCI01008303">
    <property type="protein sequence ID" value="EJW91246.1"/>
    <property type="molecule type" value="Genomic_DNA"/>
</dbReference>
<comment type="caution">
    <text evidence="3">The sequence shown here is derived from an EMBL/GenBank/DDBJ whole genome shotgun (WGS) entry which is preliminary data.</text>
</comment>
<protein>
    <submittedName>
        <fullName evidence="3">Uncharacterized protein</fullName>
    </submittedName>
</protein>
<feature type="transmembrane region" description="Helical" evidence="2">
    <location>
        <begin position="24"/>
        <end position="44"/>
    </location>
</feature>
<organism evidence="3">
    <name type="scientific">gut metagenome</name>
    <dbReference type="NCBI Taxonomy" id="749906"/>
    <lineage>
        <taxon>unclassified sequences</taxon>
        <taxon>metagenomes</taxon>
        <taxon>organismal metagenomes</taxon>
    </lineage>
</organism>
<evidence type="ECO:0000256" key="1">
    <source>
        <dbReference type="SAM" id="MobiDB-lite"/>
    </source>
</evidence>
<feature type="non-terminal residue" evidence="3">
    <location>
        <position position="45"/>
    </location>
</feature>
<reference evidence="3" key="1">
    <citation type="journal article" date="2012" name="PLoS ONE">
        <title>Gene sets for utilization of primary and secondary nutrition supplies in the distal gut of endangered iberian lynx.</title>
        <authorList>
            <person name="Alcaide M."/>
            <person name="Messina E."/>
            <person name="Richter M."/>
            <person name="Bargiela R."/>
            <person name="Peplies J."/>
            <person name="Huws S.A."/>
            <person name="Newbold C.J."/>
            <person name="Golyshin P.N."/>
            <person name="Simon M.A."/>
            <person name="Lopez G."/>
            <person name="Yakimov M.M."/>
            <person name="Ferrer M."/>
        </authorList>
    </citation>
    <scope>NUCLEOTIDE SEQUENCE</scope>
</reference>
<dbReference type="AlphaFoldDB" id="J9F8L6"/>
<keyword evidence="2" id="KW-1133">Transmembrane helix</keyword>
<name>J9F8L6_9ZZZZ</name>
<sequence length="45" mass="5245">MAKRKKVRRNEDRSQPKPYRPLSTWKKVTCGIIVFACVCLGVYAF</sequence>
<keyword evidence="2" id="KW-0812">Transmembrane</keyword>
<evidence type="ECO:0000256" key="2">
    <source>
        <dbReference type="SAM" id="Phobius"/>
    </source>
</evidence>
<accession>J9F8L6</accession>
<feature type="region of interest" description="Disordered" evidence="1">
    <location>
        <begin position="1"/>
        <end position="20"/>
    </location>
</feature>
<proteinExistence type="predicted"/>